<comment type="caution">
    <text evidence="1">The sequence shown here is derived from an EMBL/GenBank/DDBJ whole genome shotgun (WGS) entry which is preliminary data.</text>
</comment>
<reference evidence="1 2" key="1">
    <citation type="journal article" date="2019" name="Genome Biol. Evol.">
        <title>Insights into the evolution of the New World diploid cottons (Gossypium, subgenus Houzingenia) based on genome sequencing.</title>
        <authorList>
            <person name="Grover C.E."/>
            <person name="Arick M.A. 2nd"/>
            <person name="Thrash A."/>
            <person name="Conover J.L."/>
            <person name="Sanders W.S."/>
            <person name="Peterson D.G."/>
            <person name="Frelichowski J.E."/>
            <person name="Scheffler J.A."/>
            <person name="Scheffler B.E."/>
            <person name="Wendel J.F."/>
        </authorList>
    </citation>
    <scope>NUCLEOTIDE SEQUENCE [LARGE SCALE GENOMIC DNA]</scope>
    <source>
        <strain evidence="1">0</strain>
        <tissue evidence="1">Leaf</tissue>
    </source>
</reference>
<proteinExistence type="predicted"/>
<dbReference type="Proteomes" id="UP000593560">
    <property type="component" value="Unassembled WGS sequence"/>
</dbReference>
<protein>
    <recommendedName>
        <fullName evidence="3">RNase H type-1 domain-containing protein</fullName>
    </recommendedName>
</protein>
<evidence type="ECO:0008006" key="3">
    <source>
        <dbReference type="Google" id="ProtNLM"/>
    </source>
</evidence>
<dbReference type="AlphaFoldDB" id="A0A7J9I9V1"/>
<keyword evidence="2" id="KW-1185">Reference proteome</keyword>
<name>A0A7J9I9V1_9ROSI</name>
<gene>
    <name evidence="1" type="ORF">Gohar_027968</name>
</gene>
<evidence type="ECO:0000313" key="2">
    <source>
        <dbReference type="Proteomes" id="UP000593560"/>
    </source>
</evidence>
<organism evidence="1 2">
    <name type="scientific">Gossypium harknessii</name>
    <dbReference type="NCBI Taxonomy" id="34285"/>
    <lineage>
        <taxon>Eukaryota</taxon>
        <taxon>Viridiplantae</taxon>
        <taxon>Streptophyta</taxon>
        <taxon>Embryophyta</taxon>
        <taxon>Tracheophyta</taxon>
        <taxon>Spermatophyta</taxon>
        <taxon>Magnoliopsida</taxon>
        <taxon>eudicotyledons</taxon>
        <taxon>Gunneridae</taxon>
        <taxon>Pentapetalae</taxon>
        <taxon>rosids</taxon>
        <taxon>malvids</taxon>
        <taxon>Malvales</taxon>
        <taxon>Malvaceae</taxon>
        <taxon>Malvoideae</taxon>
        <taxon>Gossypium</taxon>
    </lineage>
</organism>
<evidence type="ECO:0000313" key="1">
    <source>
        <dbReference type="EMBL" id="MBA0818688.1"/>
    </source>
</evidence>
<sequence>MIFLDYKMVEWAEAKALREGIIWARNNNVTKAFFETDYTSLSLVMRTFRSLVFD</sequence>
<dbReference type="OrthoDB" id="10366848at2759"/>
<dbReference type="EMBL" id="JABFAD010320248">
    <property type="protein sequence ID" value="MBA0818688.1"/>
    <property type="molecule type" value="Genomic_DNA"/>
</dbReference>
<accession>A0A7J9I9V1</accession>